<evidence type="ECO:0000313" key="1">
    <source>
        <dbReference type="EMBL" id="KJV78782.1"/>
    </source>
</evidence>
<dbReference type="AlphaFoldDB" id="A0A0F3PFQ9"/>
<organism evidence="1 2">
    <name type="scientific">Rickettsia rhipicephali str. Ect</name>
    <dbReference type="NCBI Taxonomy" id="1359199"/>
    <lineage>
        <taxon>Bacteria</taxon>
        <taxon>Pseudomonadati</taxon>
        <taxon>Pseudomonadota</taxon>
        <taxon>Alphaproteobacteria</taxon>
        <taxon>Rickettsiales</taxon>
        <taxon>Rickettsiaceae</taxon>
        <taxon>Rickettsieae</taxon>
        <taxon>Rickettsia</taxon>
        <taxon>spotted fever group</taxon>
    </lineage>
</organism>
<gene>
    <name evidence="1" type="ORF">RMAECT_0917</name>
</gene>
<proteinExistence type="predicted"/>
<accession>A0A0F3PFQ9</accession>
<protein>
    <submittedName>
        <fullName evidence="1">Uncharacterized protein</fullName>
    </submittedName>
</protein>
<dbReference type="RefSeq" id="WP_014366090.1">
    <property type="nucleotide sequence ID" value="NZ_LAOC01000001.1"/>
</dbReference>
<name>A0A0F3PFQ9_RICRH</name>
<sequence>MPNYHIKFLPNIVNLIGYFCRLILLPNLIPADSSENSYDQSLDRNKVYSVHLKPFSNTSTYFLDEHPDHTFVHIADKKYILCGLVRKLKFAFEDINS</sequence>
<dbReference type="PATRIC" id="fig|1359199.3.peg.900"/>
<comment type="caution">
    <text evidence="1">The sequence shown here is derived from an EMBL/GenBank/DDBJ whole genome shotgun (WGS) entry which is preliminary data.</text>
</comment>
<dbReference type="EMBL" id="LAOC01000001">
    <property type="protein sequence ID" value="KJV78782.1"/>
    <property type="molecule type" value="Genomic_DNA"/>
</dbReference>
<evidence type="ECO:0000313" key="2">
    <source>
        <dbReference type="Proteomes" id="UP000033591"/>
    </source>
</evidence>
<dbReference type="Proteomes" id="UP000033591">
    <property type="component" value="Unassembled WGS sequence"/>
</dbReference>
<reference evidence="1 2" key="1">
    <citation type="submission" date="2015-01" db="EMBL/GenBank/DDBJ databases">
        <title>Genome Sequencing of Rickettsiales.</title>
        <authorList>
            <person name="Daugherty S.C."/>
            <person name="Su Q."/>
            <person name="Abolude K."/>
            <person name="Beier-Sexton M."/>
            <person name="Carlyon J.A."/>
            <person name="Carter R."/>
            <person name="Day N.P."/>
            <person name="Dumler S.J."/>
            <person name="Dyachenko V."/>
            <person name="Godinez A."/>
            <person name="Kurtti T.J."/>
            <person name="Lichay M."/>
            <person name="Mullins K.E."/>
            <person name="Ott S."/>
            <person name="Pappas-Brown V."/>
            <person name="Paris D.H."/>
            <person name="Patel P."/>
            <person name="Richards A.L."/>
            <person name="Sadzewicz L."/>
            <person name="Sears K."/>
            <person name="Seidman D."/>
            <person name="Sengamalay N."/>
            <person name="Stenos J."/>
            <person name="Tallon L.J."/>
            <person name="Vincent G."/>
            <person name="Fraser C.M."/>
            <person name="Munderloh U."/>
            <person name="Dunning-Hotopp J.C."/>
        </authorList>
    </citation>
    <scope>NUCLEOTIDE SEQUENCE [LARGE SCALE GENOMIC DNA]</scope>
    <source>
        <strain evidence="1 2">Ect</strain>
    </source>
</reference>